<proteinExistence type="inferred from homology"/>
<evidence type="ECO:0000313" key="10">
    <source>
        <dbReference type="EMBL" id="AXA85162.1"/>
    </source>
</evidence>
<dbReference type="InterPro" id="IPR047217">
    <property type="entry name" value="S49_SppA_67K_type_N"/>
</dbReference>
<evidence type="ECO:0000259" key="9">
    <source>
        <dbReference type="Pfam" id="PF01343"/>
    </source>
</evidence>
<evidence type="ECO:0000256" key="1">
    <source>
        <dbReference type="ARBA" id="ARBA00004370"/>
    </source>
</evidence>
<sequence>MNAIPQPPPLPALPPPQRGPIARFFIGVWDAMNFTRRLILNLLFFFILLIVLLAMFAAAIGGGQGANLADRTTLVLAPEGRLVEQDSRDALSRALSSASRDNSSNQVQLRDLVGAIDGAAKDKRIERVLLDVDKLQGGGFASLDEVARALQRLRASGKQVVAFSQGMSQSQYLLAAQADELYLDPDGYGIDMTGLSAYRPYFREGLQDKLGVDMHLFKVGEYKSAAEPFVRDSASPEAKEASLFWMNDVWNRYLGEVATRRKLDVAKLKADIDGMAAGIEAAQGDLNRYALDHRLVDGLKTREEVETLLTKRGVADDKADGGFRQIAFGNYLRHIAPKLPVEADARPQVAVVVAEGEILPGAQPRGAVGGETTAALLRDARDDDKVKAVVLRVNSPGGEVYASEQIRREVVALKQAGKPVVVSMGDVAASGGYWISMNADRIYAEPNTITGSIGIYGLIPNFSRALGKVGVHTDGVGTTRWAGAFDPTRPLDPEVGRVIQSVIDKGYRDFTGKVAAARKQPVAAIDAVARGRVWSGAQAKERGLVDAFGGIRDAIADAAARAKLGKEDRYAVRYVEEPMTPFESWLGRFAQARVGMAMLQESSLLRGVLGLASPKLVESLRYLEAQANDRNGPPVRAAAHCFCAP</sequence>
<dbReference type="NCBIfam" id="TIGR00705">
    <property type="entry name" value="SppA_67K"/>
    <property type="match status" value="1"/>
</dbReference>
<keyword evidence="6 8" id="KW-0472">Membrane</keyword>
<keyword evidence="8" id="KW-0812">Transmembrane</keyword>
<keyword evidence="11" id="KW-1185">Reference proteome</keyword>
<feature type="active site" description="Nucleophile" evidence="7">
    <location>
        <position position="430"/>
    </location>
</feature>
<gene>
    <name evidence="10" type="primary">sppA</name>
    <name evidence="10" type="ORF">DCD74_11150</name>
</gene>
<name>A0A344J802_9GAMM</name>
<dbReference type="InterPro" id="IPR004634">
    <property type="entry name" value="Pept_S49_pIV"/>
</dbReference>
<keyword evidence="5" id="KW-0720">Serine protease</keyword>
<feature type="domain" description="Peptidase S49" evidence="9">
    <location>
        <begin position="153"/>
        <end position="309"/>
    </location>
</feature>
<dbReference type="InterPro" id="IPR002142">
    <property type="entry name" value="Peptidase_S49"/>
</dbReference>
<dbReference type="KEGG" id="lue:DCD74_11150"/>
<organism evidence="10 11">
    <name type="scientific">Solilutibacter oculi</name>
    <dbReference type="NCBI Taxonomy" id="2698682"/>
    <lineage>
        <taxon>Bacteria</taxon>
        <taxon>Pseudomonadati</taxon>
        <taxon>Pseudomonadota</taxon>
        <taxon>Gammaproteobacteria</taxon>
        <taxon>Lysobacterales</taxon>
        <taxon>Lysobacteraceae</taxon>
        <taxon>Solilutibacter</taxon>
    </lineage>
</organism>
<dbReference type="InterPro" id="IPR047272">
    <property type="entry name" value="S49_SppA_C"/>
</dbReference>
<dbReference type="OrthoDB" id="9764363at2"/>
<keyword evidence="3" id="KW-0645">Protease</keyword>
<evidence type="ECO:0000256" key="5">
    <source>
        <dbReference type="ARBA" id="ARBA00022825"/>
    </source>
</evidence>
<dbReference type="CDD" id="cd07023">
    <property type="entry name" value="S49_Sppa_N_C"/>
    <property type="match status" value="1"/>
</dbReference>
<dbReference type="GO" id="GO:0016020">
    <property type="term" value="C:membrane"/>
    <property type="evidence" value="ECO:0007669"/>
    <property type="project" value="UniProtKB-SubCell"/>
</dbReference>
<protein>
    <submittedName>
        <fullName evidence="10">Signal peptide peptidase SppA</fullName>
    </submittedName>
</protein>
<dbReference type="EMBL" id="CP029556">
    <property type="protein sequence ID" value="AXA85162.1"/>
    <property type="molecule type" value="Genomic_DNA"/>
</dbReference>
<dbReference type="PANTHER" id="PTHR33209">
    <property type="entry name" value="PROTEASE 4"/>
    <property type="match status" value="1"/>
</dbReference>
<dbReference type="GO" id="GO:0006465">
    <property type="term" value="P:signal peptide processing"/>
    <property type="evidence" value="ECO:0007669"/>
    <property type="project" value="InterPro"/>
</dbReference>
<dbReference type="CDD" id="cd07018">
    <property type="entry name" value="S49_SppA_67K_type"/>
    <property type="match status" value="1"/>
</dbReference>
<dbReference type="Gene3D" id="6.20.330.10">
    <property type="match status" value="1"/>
</dbReference>
<feature type="transmembrane region" description="Helical" evidence="8">
    <location>
        <begin position="38"/>
        <end position="61"/>
    </location>
</feature>
<comment type="similarity">
    <text evidence="2">Belongs to the peptidase S49 family.</text>
</comment>
<evidence type="ECO:0000256" key="7">
    <source>
        <dbReference type="PIRSR" id="PIRSR001217-1"/>
    </source>
</evidence>
<dbReference type="PANTHER" id="PTHR33209:SF1">
    <property type="entry name" value="PEPTIDASE S49 DOMAIN-CONTAINING PROTEIN"/>
    <property type="match status" value="1"/>
</dbReference>
<keyword evidence="4" id="KW-0378">Hydrolase</keyword>
<dbReference type="InterPro" id="IPR029045">
    <property type="entry name" value="ClpP/crotonase-like_dom_sf"/>
</dbReference>
<keyword evidence="8" id="KW-1133">Transmembrane helix</keyword>
<feature type="active site" description="Proton donor/acceptor" evidence="7">
    <location>
        <position position="223"/>
    </location>
</feature>
<evidence type="ECO:0000256" key="6">
    <source>
        <dbReference type="ARBA" id="ARBA00023136"/>
    </source>
</evidence>
<evidence type="ECO:0000256" key="8">
    <source>
        <dbReference type="SAM" id="Phobius"/>
    </source>
</evidence>
<dbReference type="InterPro" id="IPR004635">
    <property type="entry name" value="Pept_S49_SppA"/>
</dbReference>
<dbReference type="Pfam" id="PF01343">
    <property type="entry name" value="Peptidase_S49"/>
    <property type="match status" value="2"/>
</dbReference>
<evidence type="ECO:0000256" key="3">
    <source>
        <dbReference type="ARBA" id="ARBA00022670"/>
    </source>
</evidence>
<evidence type="ECO:0000256" key="2">
    <source>
        <dbReference type="ARBA" id="ARBA00008683"/>
    </source>
</evidence>
<dbReference type="GO" id="GO:0008236">
    <property type="term" value="F:serine-type peptidase activity"/>
    <property type="evidence" value="ECO:0007669"/>
    <property type="project" value="UniProtKB-KW"/>
</dbReference>
<dbReference type="NCBIfam" id="TIGR00706">
    <property type="entry name" value="SppA_dom"/>
    <property type="match status" value="1"/>
</dbReference>
<dbReference type="Proteomes" id="UP000251842">
    <property type="component" value="Chromosome"/>
</dbReference>
<accession>A0A344J802</accession>
<evidence type="ECO:0000256" key="4">
    <source>
        <dbReference type="ARBA" id="ARBA00022801"/>
    </source>
</evidence>
<reference evidence="11" key="1">
    <citation type="submission" date="2018-05" db="EMBL/GenBank/DDBJ databases">
        <title>Luteimonas pekinense sp. nov., isolated from human Meibomian gland secretions, Beijing, China.</title>
        <authorList>
            <person name="Wen T."/>
            <person name="Bai H."/>
            <person name="Lv H."/>
        </authorList>
    </citation>
    <scope>NUCLEOTIDE SEQUENCE [LARGE SCALE GENOMIC DNA]</scope>
    <source>
        <strain evidence="11">83-4</strain>
    </source>
</reference>
<dbReference type="SUPFAM" id="SSF52096">
    <property type="entry name" value="ClpP/crotonase"/>
    <property type="match status" value="2"/>
</dbReference>
<dbReference type="PIRSF" id="PIRSF001217">
    <property type="entry name" value="Protease_4_SppA"/>
    <property type="match status" value="1"/>
</dbReference>
<dbReference type="RefSeq" id="WP_112927373.1">
    <property type="nucleotide sequence ID" value="NZ_CP029556.1"/>
</dbReference>
<dbReference type="AlphaFoldDB" id="A0A344J802"/>
<dbReference type="Gene3D" id="3.90.226.10">
    <property type="entry name" value="2-enoyl-CoA Hydratase, Chain A, domain 1"/>
    <property type="match status" value="3"/>
</dbReference>
<feature type="domain" description="Peptidase S49" evidence="9">
    <location>
        <begin position="413"/>
        <end position="564"/>
    </location>
</feature>
<comment type="subcellular location">
    <subcellularLocation>
        <location evidence="1">Membrane</location>
    </subcellularLocation>
</comment>
<evidence type="ECO:0000313" key="11">
    <source>
        <dbReference type="Proteomes" id="UP000251842"/>
    </source>
</evidence>